<feature type="signal peptide" evidence="8">
    <location>
        <begin position="1"/>
        <end position="20"/>
    </location>
</feature>
<keyword evidence="4 8" id="KW-0732">Signal</keyword>
<evidence type="ECO:0000313" key="9">
    <source>
        <dbReference type="EMBL" id="MCV7169618.1"/>
    </source>
</evidence>
<comment type="similarity">
    <text evidence="2">Belongs to the LppX/LprAFG lipoprotein family.</text>
</comment>
<accession>A0A9X2YKI6</accession>
<feature type="chain" id="PRO_5040870028" evidence="8">
    <location>
        <begin position="21"/>
        <end position="238"/>
    </location>
</feature>
<organism evidence="9 10">
    <name type="scientific">[Mycobacterium] manitobense</name>
    <dbReference type="NCBI Taxonomy" id="190147"/>
    <lineage>
        <taxon>Bacteria</taxon>
        <taxon>Bacillati</taxon>
        <taxon>Actinomycetota</taxon>
        <taxon>Actinomycetes</taxon>
        <taxon>Mycobacteriales</taxon>
        <taxon>Mycobacteriaceae</taxon>
        <taxon>Mycolicibacterium</taxon>
    </lineage>
</organism>
<reference evidence="9" key="1">
    <citation type="submission" date="2020-07" db="EMBL/GenBank/DDBJ databases">
        <authorList>
            <person name="Pettersson B.M.F."/>
            <person name="Behra P.R.K."/>
            <person name="Ramesh M."/>
            <person name="Das S."/>
            <person name="Dasgupta S."/>
            <person name="Kirsebom L.A."/>
        </authorList>
    </citation>
    <scope>NUCLEOTIDE SEQUENCE</scope>
    <source>
        <strain evidence="9">DSM 44615</strain>
    </source>
</reference>
<evidence type="ECO:0000256" key="6">
    <source>
        <dbReference type="ARBA" id="ARBA00023139"/>
    </source>
</evidence>
<dbReference type="RefSeq" id="WP_264011808.1">
    <property type="nucleotide sequence ID" value="NZ_JACKSJ010000051.1"/>
</dbReference>
<dbReference type="SUPFAM" id="SSF89392">
    <property type="entry name" value="Prokaryotic lipoproteins and lipoprotein localization factors"/>
    <property type="match status" value="1"/>
</dbReference>
<sequence>MKFRFAIVIAAAIAAILALAGCQSGSDSGSGDGGSGQDAAGLLQQSAEAMRGLTGAHVVLTAEGQVPNVKVTTLEADISNKPAPVGTGTVTLDMGDAPGTAQIIYVDGHLYSDIAEPGTFVDYGDGNSIYNISVLLDANNGLANALTKIKDPKSEGGEDIDGTKTTKVSGTVSTNDVSALVGLRRAPEKEKTLPITVWIADGDPHYVVRAQIAPTDDAKLTMTFSEFGKQVTATKPAV</sequence>
<comment type="caution">
    <text evidence="9">The sequence shown here is derived from an EMBL/GenBank/DDBJ whole genome shotgun (WGS) entry which is preliminary data.</text>
</comment>
<keyword evidence="10" id="KW-1185">Reference proteome</keyword>
<dbReference type="CDD" id="cd16334">
    <property type="entry name" value="LppX-like"/>
    <property type="match status" value="1"/>
</dbReference>
<comment type="subcellular location">
    <subcellularLocation>
        <location evidence="1">Cell envelope</location>
    </subcellularLocation>
</comment>
<evidence type="ECO:0000256" key="7">
    <source>
        <dbReference type="ARBA" id="ARBA00023288"/>
    </source>
</evidence>
<dbReference type="Pfam" id="PF07161">
    <property type="entry name" value="LppX_LprAFG"/>
    <property type="match status" value="1"/>
</dbReference>
<evidence type="ECO:0000256" key="3">
    <source>
        <dbReference type="ARBA" id="ARBA00022475"/>
    </source>
</evidence>
<dbReference type="AlphaFoldDB" id="A0A9X2YKI6"/>
<evidence type="ECO:0000256" key="4">
    <source>
        <dbReference type="ARBA" id="ARBA00022729"/>
    </source>
</evidence>
<evidence type="ECO:0000256" key="1">
    <source>
        <dbReference type="ARBA" id="ARBA00004196"/>
    </source>
</evidence>
<name>A0A9X2YKI6_9MYCO</name>
<keyword evidence="7 9" id="KW-0449">Lipoprotein</keyword>
<proteinExistence type="inferred from homology"/>
<protein>
    <submittedName>
        <fullName evidence="9">LppX_LprAFG lipoprotein</fullName>
    </submittedName>
</protein>
<keyword evidence="6" id="KW-0564">Palmitate</keyword>
<evidence type="ECO:0000256" key="8">
    <source>
        <dbReference type="SAM" id="SignalP"/>
    </source>
</evidence>
<dbReference type="InterPro" id="IPR029046">
    <property type="entry name" value="LolA/LolB/LppX"/>
</dbReference>
<evidence type="ECO:0000313" key="10">
    <source>
        <dbReference type="Proteomes" id="UP001140293"/>
    </source>
</evidence>
<keyword evidence="5" id="KW-0472">Membrane</keyword>
<keyword evidence="3" id="KW-1003">Cell membrane</keyword>
<dbReference type="PROSITE" id="PS51257">
    <property type="entry name" value="PROKAR_LIPOPROTEIN"/>
    <property type="match status" value="1"/>
</dbReference>
<dbReference type="Proteomes" id="UP001140293">
    <property type="component" value="Unassembled WGS sequence"/>
</dbReference>
<dbReference type="GO" id="GO:0030313">
    <property type="term" value="C:cell envelope"/>
    <property type="evidence" value="ECO:0007669"/>
    <property type="project" value="UniProtKB-SubCell"/>
</dbReference>
<gene>
    <name evidence="9" type="ORF">H7I41_06745</name>
</gene>
<dbReference type="EMBL" id="JACKSJ010000051">
    <property type="protein sequence ID" value="MCV7169618.1"/>
    <property type="molecule type" value="Genomic_DNA"/>
</dbReference>
<reference evidence="9" key="2">
    <citation type="journal article" date="2022" name="BMC Genomics">
        <title>Comparative genome analysis of mycobacteria focusing on tRNA and non-coding RNA.</title>
        <authorList>
            <person name="Behra P.R.K."/>
            <person name="Pettersson B.M.F."/>
            <person name="Ramesh M."/>
            <person name="Das S."/>
            <person name="Dasgupta S."/>
            <person name="Kirsebom L.A."/>
        </authorList>
    </citation>
    <scope>NUCLEOTIDE SEQUENCE</scope>
    <source>
        <strain evidence="9">DSM 44615</strain>
    </source>
</reference>
<evidence type="ECO:0000256" key="2">
    <source>
        <dbReference type="ARBA" id="ARBA00009194"/>
    </source>
</evidence>
<dbReference type="InterPro" id="IPR009830">
    <property type="entry name" value="LppX/LprAFG"/>
</dbReference>
<evidence type="ECO:0000256" key="5">
    <source>
        <dbReference type="ARBA" id="ARBA00023136"/>
    </source>
</evidence>
<dbReference type="Gene3D" id="2.50.20.20">
    <property type="match status" value="1"/>
</dbReference>